<feature type="region of interest" description="Disordered" evidence="1">
    <location>
        <begin position="201"/>
        <end position="243"/>
    </location>
</feature>
<evidence type="ECO:0000256" key="2">
    <source>
        <dbReference type="SAM" id="Phobius"/>
    </source>
</evidence>
<keyword evidence="2" id="KW-1133">Transmembrane helix</keyword>
<evidence type="ECO:0000313" key="4">
    <source>
        <dbReference type="Proteomes" id="UP000518752"/>
    </source>
</evidence>
<accession>A0A8H5HZ84</accession>
<dbReference type="EMBL" id="JAACJN010000007">
    <property type="protein sequence ID" value="KAF5392140.1"/>
    <property type="molecule type" value="Genomic_DNA"/>
</dbReference>
<dbReference type="AlphaFoldDB" id="A0A8H5HZ84"/>
<comment type="caution">
    <text evidence="3">The sequence shown here is derived from an EMBL/GenBank/DDBJ whole genome shotgun (WGS) entry which is preliminary data.</text>
</comment>
<feature type="compositionally biased region" description="Basic and acidic residues" evidence="1">
    <location>
        <begin position="234"/>
        <end position="243"/>
    </location>
</feature>
<name>A0A8H5HZ84_9AGAR</name>
<evidence type="ECO:0000313" key="3">
    <source>
        <dbReference type="EMBL" id="KAF5392140.1"/>
    </source>
</evidence>
<gene>
    <name evidence="3" type="ORF">D9757_003227</name>
</gene>
<keyword evidence="4" id="KW-1185">Reference proteome</keyword>
<feature type="transmembrane region" description="Helical" evidence="2">
    <location>
        <begin position="25"/>
        <end position="44"/>
    </location>
</feature>
<feature type="transmembrane region" description="Helical" evidence="2">
    <location>
        <begin position="64"/>
        <end position="81"/>
    </location>
</feature>
<sequence>MLYFWLSWCWECTFLGWFRGAAASYAYISCFDFWTFIFASFPFFFVSGPEHSMSSGVFRMRMTLLRWFLLVLRAIVARGPISKVVRFLTMGCTELVEAFSFSSYLHLKRGSIVVGRTDPGTVIKLQQIQERVGAGGSKKAEAFEVSIQKLSFADSIKGSVYGLLSAIIWPGPVSFLLDHRTTSYWKSLEALNSLERLDSDSYKSTGTATASTSTSLTSSPAISPSTSQTGSETTRVDGELLEP</sequence>
<protein>
    <submittedName>
        <fullName evidence="3">Uncharacterized protein</fullName>
    </submittedName>
</protein>
<reference evidence="3 4" key="1">
    <citation type="journal article" date="2020" name="ISME J.">
        <title>Uncovering the hidden diversity of litter-decomposition mechanisms in mushroom-forming fungi.</title>
        <authorList>
            <person name="Floudas D."/>
            <person name="Bentzer J."/>
            <person name="Ahren D."/>
            <person name="Johansson T."/>
            <person name="Persson P."/>
            <person name="Tunlid A."/>
        </authorList>
    </citation>
    <scope>NUCLEOTIDE SEQUENCE [LARGE SCALE GENOMIC DNA]</scope>
    <source>
        <strain evidence="3 4">CBS 406.79</strain>
    </source>
</reference>
<evidence type="ECO:0000256" key="1">
    <source>
        <dbReference type="SAM" id="MobiDB-lite"/>
    </source>
</evidence>
<dbReference type="Proteomes" id="UP000518752">
    <property type="component" value="Unassembled WGS sequence"/>
</dbReference>
<keyword evidence="2" id="KW-0472">Membrane</keyword>
<organism evidence="3 4">
    <name type="scientific">Collybiopsis confluens</name>
    <dbReference type="NCBI Taxonomy" id="2823264"/>
    <lineage>
        <taxon>Eukaryota</taxon>
        <taxon>Fungi</taxon>
        <taxon>Dikarya</taxon>
        <taxon>Basidiomycota</taxon>
        <taxon>Agaricomycotina</taxon>
        <taxon>Agaricomycetes</taxon>
        <taxon>Agaricomycetidae</taxon>
        <taxon>Agaricales</taxon>
        <taxon>Marasmiineae</taxon>
        <taxon>Omphalotaceae</taxon>
        <taxon>Collybiopsis</taxon>
    </lineage>
</organism>
<keyword evidence="2" id="KW-0812">Transmembrane</keyword>
<feature type="compositionally biased region" description="Low complexity" evidence="1">
    <location>
        <begin position="204"/>
        <end position="229"/>
    </location>
</feature>
<proteinExistence type="predicted"/>